<dbReference type="EMBL" id="KT201083">
    <property type="protein sequence ID" value="ALS55959.1"/>
    <property type="molecule type" value="Genomic_DNA"/>
</dbReference>
<dbReference type="InterPro" id="IPR020846">
    <property type="entry name" value="MFS_dom"/>
</dbReference>
<dbReference type="AlphaFoldDB" id="A0A0U2N5V9"/>
<evidence type="ECO:0000256" key="2">
    <source>
        <dbReference type="ARBA" id="ARBA00022475"/>
    </source>
</evidence>
<dbReference type="PANTHER" id="PTHR43124">
    <property type="entry name" value="PURINE EFFLUX PUMP PBUE"/>
    <property type="match status" value="1"/>
</dbReference>
<evidence type="ECO:0000256" key="1">
    <source>
        <dbReference type="ARBA" id="ARBA00004651"/>
    </source>
</evidence>
<dbReference type="Gene3D" id="1.20.1250.20">
    <property type="entry name" value="MFS general substrate transporter like domains"/>
    <property type="match status" value="2"/>
</dbReference>
<evidence type="ECO:0000259" key="7">
    <source>
        <dbReference type="PROSITE" id="PS50850"/>
    </source>
</evidence>
<feature type="transmembrane region" description="Helical" evidence="6">
    <location>
        <begin position="204"/>
        <end position="224"/>
    </location>
</feature>
<keyword evidence="5 6" id="KW-0472">Membrane</keyword>
<organism evidence="8">
    <name type="scientific">uncultured bacterium EIL80E09</name>
    <dbReference type="NCBI Taxonomy" id="1768207"/>
    <lineage>
        <taxon>Bacteria</taxon>
        <taxon>environmental samples</taxon>
    </lineage>
</organism>
<name>A0A0U2N5V9_9BACT</name>
<keyword evidence="3 6" id="KW-0812">Transmembrane</keyword>
<keyword evidence="4 6" id="KW-1133">Transmembrane helix</keyword>
<feature type="transmembrane region" description="Helical" evidence="6">
    <location>
        <begin position="103"/>
        <end position="124"/>
    </location>
</feature>
<feature type="transmembrane region" description="Helical" evidence="6">
    <location>
        <begin position="356"/>
        <end position="375"/>
    </location>
</feature>
<feature type="transmembrane region" description="Helical" evidence="6">
    <location>
        <begin position="47"/>
        <end position="70"/>
    </location>
</feature>
<feature type="transmembrane region" description="Helical" evidence="6">
    <location>
        <begin position="133"/>
        <end position="152"/>
    </location>
</feature>
<proteinExistence type="predicted"/>
<feature type="transmembrane region" description="Helical" evidence="6">
    <location>
        <begin position="9"/>
        <end position="27"/>
    </location>
</feature>
<feature type="transmembrane region" description="Helical" evidence="6">
    <location>
        <begin position="292"/>
        <end position="314"/>
    </location>
</feature>
<accession>A0A0U2N5V9</accession>
<protein>
    <recommendedName>
        <fullName evidence="7">Major facilitator superfamily (MFS) profile domain-containing protein</fullName>
    </recommendedName>
</protein>
<feature type="domain" description="Major facilitator superfamily (MFS) profile" evidence="7">
    <location>
        <begin position="205"/>
        <end position="385"/>
    </location>
</feature>
<reference evidence="8" key="1">
    <citation type="journal article" date="2016" name="ISME J.">
        <title>Functional metagenomic screen reveals new and diverse microbial rhodopsins.</title>
        <authorList>
            <person name="Pushkarev A."/>
            <person name="Beja O."/>
        </authorList>
    </citation>
    <scope>NUCLEOTIDE SEQUENCE</scope>
</reference>
<keyword evidence="2" id="KW-1003">Cell membrane</keyword>
<dbReference type="InterPro" id="IPR050189">
    <property type="entry name" value="MFS_Efflux_Transporters"/>
</dbReference>
<comment type="subcellular location">
    <subcellularLocation>
        <location evidence="1">Cell membrane</location>
        <topology evidence="1">Multi-pass membrane protein</topology>
    </subcellularLocation>
</comment>
<dbReference type="PANTHER" id="PTHR43124:SF10">
    <property type="entry name" value="PURINE EFFLUX PUMP PBUE"/>
    <property type="match status" value="1"/>
</dbReference>
<dbReference type="GO" id="GO:0022857">
    <property type="term" value="F:transmembrane transporter activity"/>
    <property type="evidence" value="ECO:0007669"/>
    <property type="project" value="InterPro"/>
</dbReference>
<evidence type="ECO:0000256" key="5">
    <source>
        <dbReference type="ARBA" id="ARBA00023136"/>
    </source>
</evidence>
<evidence type="ECO:0000256" key="6">
    <source>
        <dbReference type="SAM" id="Phobius"/>
    </source>
</evidence>
<sequence length="385" mass="41456">MLRNIHQDSLLNAFFLSILATAGLFYVNLGGSFLSAFVDGLSIERDAAGFIVSANKYGAAFGGLLAAIFIKKLIWRKSAYILLFILISIDIISSQIPNANLLILIRFLHGTIGGFLVGIGLSVIARTSFPDRVFGMLMVVQYSFGSIGIFTVPRLVDAFGYSAVFFVLITFSIMTLLILPLIPDPKEKEETVSSSGVLSLHSKALLGICLMSLFLFQASNMGVADFAFELGKDIDLTNNEISNLLTIANIISISGGAFAYLIATRFGRTLPLLFGFTIASLFTYLLNFSENITIYFVANSITGITWGFVIPYLLGLAATFDKYGQMAALAGFVSKIGLASGPLIASFLIIDYGFSAIINLATFGLLLGCVLAVYASQQSSKINNE</sequence>
<feature type="transmembrane region" description="Helical" evidence="6">
    <location>
        <begin position="326"/>
        <end position="350"/>
    </location>
</feature>
<dbReference type="GO" id="GO:0005886">
    <property type="term" value="C:plasma membrane"/>
    <property type="evidence" value="ECO:0007669"/>
    <property type="project" value="UniProtKB-SubCell"/>
</dbReference>
<evidence type="ECO:0000256" key="4">
    <source>
        <dbReference type="ARBA" id="ARBA00022989"/>
    </source>
</evidence>
<evidence type="ECO:0000313" key="8">
    <source>
        <dbReference type="EMBL" id="ALS55959.1"/>
    </source>
</evidence>
<dbReference type="InterPro" id="IPR036259">
    <property type="entry name" value="MFS_trans_sf"/>
</dbReference>
<feature type="transmembrane region" description="Helical" evidence="6">
    <location>
        <begin position="158"/>
        <end position="183"/>
    </location>
</feature>
<feature type="transmembrane region" description="Helical" evidence="6">
    <location>
        <begin position="270"/>
        <end position="286"/>
    </location>
</feature>
<feature type="transmembrane region" description="Helical" evidence="6">
    <location>
        <begin position="244"/>
        <end position="263"/>
    </location>
</feature>
<dbReference type="SUPFAM" id="SSF103473">
    <property type="entry name" value="MFS general substrate transporter"/>
    <property type="match status" value="1"/>
</dbReference>
<dbReference type="PROSITE" id="PS50850">
    <property type="entry name" value="MFS"/>
    <property type="match status" value="1"/>
</dbReference>
<evidence type="ECO:0000256" key="3">
    <source>
        <dbReference type="ARBA" id="ARBA00022692"/>
    </source>
</evidence>
<feature type="transmembrane region" description="Helical" evidence="6">
    <location>
        <begin position="79"/>
        <end position="97"/>
    </location>
</feature>